<sequence>MHMDRQCRHLSFTTEERMTVDEFISMVTQKLGVGESESRSATGGLLKMLKEQLDDSTFSSFVEKLPGASSLLDEAESDGAGDSGGGGLMGKLTSMAGDLLGSGGGAAGLAKIIGESGISLDKAGGFLAAFMGFLKAKLGDDMFARLASNIPGFGDAE</sequence>
<gene>
    <name evidence="1" type="ORF">Fuma_04402</name>
</gene>
<dbReference type="InterPro" id="IPR021302">
    <property type="entry name" value="DUF2780_VcgC/VcgE"/>
</dbReference>
<reference evidence="1 2" key="1">
    <citation type="journal article" date="2016" name="Front. Microbiol.">
        <title>Fuerstia marisgermanicae gen. nov., sp. nov., an Unusual Member of the Phylum Planctomycetes from the German Wadden Sea.</title>
        <authorList>
            <person name="Kohn T."/>
            <person name="Heuer A."/>
            <person name="Jogler M."/>
            <person name="Vollmers J."/>
            <person name="Boedeker C."/>
            <person name="Bunk B."/>
            <person name="Rast P."/>
            <person name="Borchert D."/>
            <person name="Glockner I."/>
            <person name="Freese H.M."/>
            <person name="Klenk H.P."/>
            <person name="Overmann J."/>
            <person name="Kaster A.K."/>
            <person name="Rohde M."/>
            <person name="Wiegand S."/>
            <person name="Jogler C."/>
        </authorList>
    </citation>
    <scope>NUCLEOTIDE SEQUENCE [LARGE SCALE GENOMIC DNA]</scope>
    <source>
        <strain evidence="1 2">NH11</strain>
    </source>
</reference>
<protein>
    <recommendedName>
        <fullName evidence="3">DUF2267 domain-containing protein</fullName>
    </recommendedName>
</protein>
<dbReference type="AlphaFoldDB" id="A0A1P8WL39"/>
<dbReference type="KEGG" id="fmr:Fuma_04402"/>
<dbReference type="Pfam" id="PF11075">
    <property type="entry name" value="DUF2780"/>
    <property type="match status" value="1"/>
</dbReference>
<dbReference type="Proteomes" id="UP000187735">
    <property type="component" value="Chromosome"/>
</dbReference>
<proteinExistence type="predicted"/>
<evidence type="ECO:0000313" key="1">
    <source>
        <dbReference type="EMBL" id="APZ94763.1"/>
    </source>
</evidence>
<evidence type="ECO:0008006" key="3">
    <source>
        <dbReference type="Google" id="ProtNLM"/>
    </source>
</evidence>
<accession>A0A1P8WL39</accession>
<organism evidence="1 2">
    <name type="scientific">Fuerstiella marisgermanici</name>
    <dbReference type="NCBI Taxonomy" id="1891926"/>
    <lineage>
        <taxon>Bacteria</taxon>
        <taxon>Pseudomonadati</taxon>
        <taxon>Planctomycetota</taxon>
        <taxon>Planctomycetia</taxon>
        <taxon>Planctomycetales</taxon>
        <taxon>Planctomycetaceae</taxon>
        <taxon>Fuerstiella</taxon>
    </lineage>
</organism>
<keyword evidence="2" id="KW-1185">Reference proteome</keyword>
<name>A0A1P8WL39_9PLAN</name>
<dbReference type="STRING" id="1891926.Fuma_04402"/>
<dbReference type="EMBL" id="CP017641">
    <property type="protein sequence ID" value="APZ94763.1"/>
    <property type="molecule type" value="Genomic_DNA"/>
</dbReference>
<evidence type="ECO:0000313" key="2">
    <source>
        <dbReference type="Proteomes" id="UP000187735"/>
    </source>
</evidence>